<name>A0A023DIM9_9BACL</name>
<accession>A0A023DIM9</accession>
<protein>
    <recommendedName>
        <fullName evidence="3">Spore coat protein CotO</fullName>
    </recommendedName>
</protein>
<sequence>MKRRDIVENEPLLYIVQPKLERAIAYMQQTFKSKATIEQSEWENDEIVQENQTQQQEKQFQQMSLEEQLSFLASLTEPHSHMRCKLVSKGGEKEGIIRKYDGTEITIDTVSGTFVIPRKEVVSVTLIGLSGKEEAEQRDGD</sequence>
<dbReference type="OrthoDB" id="2973244at2"/>
<dbReference type="RefSeq" id="WP_017436295.1">
    <property type="nucleotide sequence ID" value="NZ_BAWO01000057.1"/>
</dbReference>
<dbReference type="Proteomes" id="UP000023561">
    <property type="component" value="Unassembled WGS sequence"/>
</dbReference>
<evidence type="ECO:0000313" key="2">
    <source>
        <dbReference type="Proteomes" id="UP000023561"/>
    </source>
</evidence>
<proteinExistence type="predicted"/>
<gene>
    <name evidence="1" type="ORF">GCA01S_057_00320</name>
</gene>
<comment type="caution">
    <text evidence="1">The sequence shown here is derived from an EMBL/GenBank/DDBJ whole genome shotgun (WGS) entry which is preliminary data.</text>
</comment>
<organism evidence="1 2">
    <name type="scientific">Parageobacillus caldoxylosilyticus NBRC 107762</name>
    <dbReference type="NCBI Taxonomy" id="1220594"/>
    <lineage>
        <taxon>Bacteria</taxon>
        <taxon>Bacillati</taxon>
        <taxon>Bacillota</taxon>
        <taxon>Bacilli</taxon>
        <taxon>Bacillales</taxon>
        <taxon>Anoxybacillaceae</taxon>
        <taxon>Saccharococcus</taxon>
    </lineage>
</organism>
<evidence type="ECO:0000313" key="1">
    <source>
        <dbReference type="EMBL" id="GAJ41093.1"/>
    </source>
</evidence>
<dbReference type="AlphaFoldDB" id="A0A023DIM9"/>
<evidence type="ECO:0008006" key="3">
    <source>
        <dbReference type="Google" id="ProtNLM"/>
    </source>
</evidence>
<dbReference type="GeneID" id="301192076"/>
<keyword evidence="2" id="KW-1185">Reference proteome</keyword>
<reference evidence="1 2" key="1">
    <citation type="submission" date="2014-04" db="EMBL/GenBank/DDBJ databases">
        <title>Whole genome shotgun sequence of Geobacillus caldoxylosilyticus NBRC 107762.</title>
        <authorList>
            <person name="Hosoyama A."/>
            <person name="Hosoyama Y."/>
            <person name="Katano-Makiyama Y."/>
            <person name="Tsuchikane K."/>
            <person name="Ohji S."/>
            <person name="Ichikawa N."/>
            <person name="Yamazoe A."/>
            <person name="Fujita N."/>
        </authorList>
    </citation>
    <scope>NUCLEOTIDE SEQUENCE [LARGE SCALE GENOMIC DNA]</scope>
    <source>
        <strain evidence="1 2">NBRC 107762</strain>
    </source>
</reference>
<dbReference type="EMBL" id="BAWO01000057">
    <property type="protein sequence ID" value="GAJ41093.1"/>
    <property type="molecule type" value="Genomic_DNA"/>
</dbReference>